<dbReference type="InterPro" id="IPR013747">
    <property type="entry name" value="ACP_syn_III_C"/>
</dbReference>
<name>A0A2A7S9Q7_BURGA</name>
<evidence type="ECO:0000313" key="6">
    <source>
        <dbReference type="Proteomes" id="UP000220629"/>
    </source>
</evidence>
<dbReference type="EMBL" id="PDDY01000004">
    <property type="protein sequence ID" value="PEH39980.1"/>
    <property type="molecule type" value="Genomic_DNA"/>
</dbReference>
<keyword evidence="1" id="KW-0808">Transferase</keyword>
<dbReference type="GO" id="GO:0004315">
    <property type="term" value="F:3-oxoacyl-[acyl-carrier-protein] synthase activity"/>
    <property type="evidence" value="ECO:0007669"/>
    <property type="project" value="InterPro"/>
</dbReference>
<evidence type="ECO:0000259" key="3">
    <source>
        <dbReference type="Pfam" id="PF08541"/>
    </source>
</evidence>
<dbReference type="GO" id="GO:0044550">
    <property type="term" value="P:secondary metabolite biosynthetic process"/>
    <property type="evidence" value="ECO:0007669"/>
    <property type="project" value="TreeGrafter"/>
</dbReference>
<dbReference type="PANTHER" id="PTHR34069:SF2">
    <property type="entry name" value="BETA-KETOACYL-[ACYL-CARRIER-PROTEIN] SYNTHASE III"/>
    <property type="match status" value="1"/>
</dbReference>
<evidence type="ECO:0000313" key="5">
    <source>
        <dbReference type="EMBL" id="PEH39980.1"/>
    </source>
</evidence>
<dbReference type="AlphaFoldDB" id="A0A2A7S9Q7"/>
<protein>
    <submittedName>
        <fullName evidence="5">3-oxoacyl-ACP synthase</fullName>
    </submittedName>
</protein>
<evidence type="ECO:0000256" key="2">
    <source>
        <dbReference type="ARBA" id="ARBA00023315"/>
    </source>
</evidence>
<evidence type="ECO:0000259" key="4">
    <source>
        <dbReference type="Pfam" id="PF08545"/>
    </source>
</evidence>
<dbReference type="InterPro" id="IPR016039">
    <property type="entry name" value="Thiolase-like"/>
</dbReference>
<keyword evidence="2" id="KW-0012">Acyltransferase</keyword>
<sequence length="353" mass="37473">MDAPLAPAGRELRVGGARLAGVVSCLPAQEQSNQPFVERFGEAAVRDVVKMIGVERRRRAAEHQTTADLCRAAGEHLLRGLGWRPDQVDAVLFVSQTPDYRLPGTAFVLQAAWGLPAASIALDINLGCSAYPQALWLGMNLIRSGAARRVLLAVGDTISKLVDPEDRATALLFGDAGTVTALEADPEAEDAHFVIGADGGGVPNLIVPAGGCRGTPTDDARLVGRSPDHLFMDGGEIFNFTLRRIPPLVARTLELAGHGAQGHDAFLFHQANLFMLKHLVKKAGLPAERVPINLNAYGNTSCASIPLLMTTELREALATRAMRLAMFGFGVGYSWASASLLTGPLAVVDTIES</sequence>
<dbReference type="Proteomes" id="UP000220629">
    <property type="component" value="Unassembled WGS sequence"/>
</dbReference>
<evidence type="ECO:0000256" key="1">
    <source>
        <dbReference type="ARBA" id="ARBA00022679"/>
    </source>
</evidence>
<reference evidence="6" key="1">
    <citation type="submission" date="2017-09" db="EMBL/GenBank/DDBJ databases">
        <title>FDA dAtabase for Regulatory Grade micrObial Sequences (FDA-ARGOS): Supporting development and validation of Infectious Disease Dx tests.</title>
        <authorList>
            <person name="Minogue T."/>
            <person name="Wolcott M."/>
            <person name="Wasieloski L."/>
            <person name="Aguilar W."/>
            <person name="Moore D."/>
            <person name="Tallon L."/>
            <person name="Sadzewicz L."/>
            <person name="Ott S."/>
            <person name="Zhao X."/>
            <person name="Nagaraj S."/>
            <person name="Vavikolanu K."/>
            <person name="Aluvathingal J."/>
            <person name="Nadendla S."/>
            <person name="Sichtig H."/>
        </authorList>
    </citation>
    <scope>NUCLEOTIDE SEQUENCE [LARGE SCALE GENOMIC DNA]</scope>
    <source>
        <strain evidence="6">FDAARGOS_390</strain>
    </source>
</reference>
<organism evidence="5 6">
    <name type="scientific">Burkholderia gladioli</name>
    <name type="common">Pseudomonas marginata</name>
    <name type="synonym">Phytomonas marginata</name>
    <dbReference type="NCBI Taxonomy" id="28095"/>
    <lineage>
        <taxon>Bacteria</taxon>
        <taxon>Pseudomonadati</taxon>
        <taxon>Pseudomonadota</taxon>
        <taxon>Betaproteobacteria</taxon>
        <taxon>Burkholderiales</taxon>
        <taxon>Burkholderiaceae</taxon>
        <taxon>Burkholderia</taxon>
    </lineage>
</organism>
<dbReference type="Pfam" id="PF08541">
    <property type="entry name" value="ACP_syn_III_C"/>
    <property type="match status" value="1"/>
</dbReference>
<dbReference type="Pfam" id="PF08545">
    <property type="entry name" value="ACP_syn_III"/>
    <property type="match status" value="1"/>
</dbReference>
<dbReference type="GO" id="GO:0006633">
    <property type="term" value="P:fatty acid biosynthetic process"/>
    <property type="evidence" value="ECO:0007669"/>
    <property type="project" value="InterPro"/>
</dbReference>
<feature type="domain" description="Beta-ketoacyl-[acyl-carrier-protein] synthase III N-terminal" evidence="4">
    <location>
        <begin position="122"/>
        <end position="199"/>
    </location>
</feature>
<comment type="caution">
    <text evidence="5">The sequence shown here is derived from an EMBL/GenBank/DDBJ whole genome shotgun (WGS) entry which is preliminary data.</text>
</comment>
<proteinExistence type="predicted"/>
<dbReference type="Gene3D" id="3.40.47.10">
    <property type="match status" value="1"/>
</dbReference>
<dbReference type="SUPFAM" id="SSF53901">
    <property type="entry name" value="Thiolase-like"/>
    <property type="match status" value="1"/>
</dbReference>
<dbReference type="RefSeq" id="WP_098154659.1">
    <property type="nucleotide sequence ID" value="NZ_CADFBV010000012.1"/>
</dbReference>
<dbReference type="PANTHER" id="PTHR34069">
    <property type="entry name" value="3-OXOACYL-[ACYL-CARRIER-PROTEIN] SYNTHASE 3"/>
    <property type="match status" value="1"/>
</dbReference>
<dbReference type="CDD" id="cd00830">
    <property type="entry name" value="KAS_III"/>
    <property type="match status" value="1"/>
</dbReference>
<feature type="domain" description="Beta-ketoacyl-[acyl-carrier-protein] synthase III C-terminal" evidence="3">
    <location>
        <begin position="256"/>
        <end position="339"/>
    </location>
</feature>
<gene>
    <name evidence="5" type="ORF">CRM94_37815</name>
</gene>
<accession>A0A2A7S9Q7</accession>
<dbReference type="InterPro" id="IPR013751">
    <property type="entry name" value="ACP_syn_III_N"/>
</dbReference>